<accession>A0A7L3X1N0</accession>
<dbReference type="SUPFAM" id="SSF50494">
    <property type="entry name" value="Trypsin-like serine proteases"/>
    <property type="match status" value="1"/>
</dbReference>
<dbReference type="Pfam" id="PF00089">
    <property type="entry name" value="Trypsin"/>
    <property type="match status" value="1"/>
</dbReference>
<evidence type="ECO:0000313" key="3">
    <source>
        <dbReference type="Proteomes" id="UP000518911"/>
    </source>
</evidence>
<dbReference type="Gene3D" id="2.40.10.10">
    <property type="entry name" value="Trypsin-like serine proteases"/>
    <property type="match status" value="2"/>
</dbReference>
<organism evidence="2 3">
    <name type="scientific">Atlantisia rogersi</name>
    <name type="common">Inaccessible Island rail</name>
    <dbReference type="NCBI Taxonomy" id="2478892"/>
    <lineage>
        <taxon>Eukaryota</taxon>
        <taxon>Metazoa</taxon>
        <taxon>Chordata</taxon>
        <taxon>Craniata</taxon>
        <taxon>Vertebrata</taxon>
        <taxon>Euteleostomi</taxon>
        <taxon>Archelosauria</taxon>
        <taxon>Archosauria</taxon>
        <taxon>Dinosauria</taxon>
        <taxon>Saurischia</taxon>
        <taxon>Theropoda</taxon>
        <taxon>Coelurosauria</taxon>
        <taxon>Aves</taxon>
        <taxon>Neognathae</taxon>
        <taxon>Neoaves</taxon>
        <taxon>Gruiformes</taxon>
        <taxon>Rallidae</taxon>
        <taxon>Atlantisia</taxon>
    </lineage>
</organism>
<dbReference type="GO" id="GO:0004252">
    <property type="term" value="F:serine-type endopeptidase activity"/>
    <property type="evidence" value="ECO:0007669"/>
    <property type="project" value="InterPro"/>
</dbReference>
<dbReference type="GO" id="GO:0006508">
    <property type="term" value="P:proteolysis"/>
    <property type="evidence" value="ECO:0007669"/>
    <property type="project" value="InterPro"/>
</dbReference>
<dbReference type="OrthoDB" id="6380398at2759"/>
<reference evidence="2 3" key="1">
    <citation type="submission" date="2019-09" db="EMBL/GenBank/DDBJ databases">
        <title>Bird 10,000 Genomes (B10K) Project - Family phase.</title>
        <authorList>
            <person name="Zhang G."/>
        </authorList>
    </citation>
    <scope>NUCLEOTIDE SEQUENCE [LARGE SCALE GENOMIC DNA]</scope>
    <source>
        <strain evidence="2">OUT-0055</strain>
        <tissue evidence="2">Blood</tissue>
    </source>
</reference>
<protein>
    <submittedName>
        <fullName evidence="2">OVCH1 protein</fullName>
    </submittedName>
</protein>
<dbReference type="InterPro" id="IPR043504">
    <property type="entry name" value="Peptidase_S1_PA_chymotrypsin"/>
</dbReference>
<proteinExistence type="predicted"/>
<dbReference type="EMBL" id="VZUJ01144717">
    <property type="protein sequence ID" value="NXV83022.1"/>
    <property type="molecule type" value="Genomic_DNA"/>
</dbReference>
<name>A0A7L3X1N0_9GRUI</name>
<evidence type="ECO:0000259" key="1">
    <source>
        <dbReference type="Pfam" id="PF00089"/>
    </source>
</evidence>
<dbReference type="InterPro" id="IPR001254">
    <property type="entry name" value="Trypsin_dom"/>
</dbReference>
<evidence type="ECO:0000313" key="2">
    <source>
        <dbReference type="EMBL" id="NXV83022.1"/>
    </source>
</evidence>
<keyword evidence="3" id="KW-1185">Reference proteome</keyword>
<feature type="non-terminal residue" evidence="2">
    <location>
        <position position="1"/>
    </location>
</feature>
<comment type="caution">
    <text evidence="2">The sequence shown here is derived from an EMBL/GenBank/DDBJ whole genome shotgun (WGS) entry which is preliminary data.</text>
</comment>
<feature type="non-terminal residue" evidence="2">
    <location>
        <position position="111"/>
    </location>
</feature>
<sequence length="111" mass="12023">VRQLKTIVVCPHFHTLSCGSNIALTQPDSPGVQCYWEASVCPTAQKCPPVCIVSGWGIMEEGGSLIFHLQQTQVPVLENEICERNYYFSQPGGITASMPCAVFVYAGGQDS</sequence>
<dbReference type="Proteomes" id="UP000518911">
    <property type="component" value="Unassembled WGS sequence"/>
</dbReference>
<dbReference type="InterPro" id="IPR009003">
    <property type="entry name" value="Peptidase_S1_PA"/>
</dbReference>
<dbReference type="AlphaFoldDB" id="A0A7L3X1N0"/>
<feature type="domain" description="Peptidase S1" evidence="1">
    <location>
        <begin position="5"/>
        <end position="109"/>
    </location>
</feature>
<gene>
    <name evidence="2" type="primary">Ovch1</name>
    <name evidence="2" type="ORF">ATLROG_R13841</name>
</gene>